<dbReference type="RefSeq" id="WP_185004631.1">
    <property type="nucleotide sequence ID" value="NZ_BAAAUI010000052.1"/>
</dbReference>
<dbReference type="AlphaFoldDB" id="A0A7W7CCT8"/>
<dbReference type="Gene3D" id="3.40.710.10">
    <property type="entry name" value="DD-peptidase/beta-lactamase superfamily"/>
    <property type="match status" value="1"/>
</dbReference>
<keyword evidence="1" id="KW-0732">Signal</keyword>
<reference evidence="3 4" key="1">
    <citation type="submission" date="2020-08" db="EMBL/GenBank/DDBJ databases">
        <title>Sequencing the genomes of 1000 actinobacteria strains.</title>
        <authorList>
            <person name="Klenk H.-P."/>
        </authorList>
    </citation>
    <scope>NUCLEOTIDE SEQUENCE [LARGE SCALE GENOMIC DNA]</scope>
    <source>
        <strain evidence="3 4">DSM 44230</strain>
    </source>
</reference>
<evidence type="ECO:0000256" key="1">
    <source>
        <dbReference type="SAM" id="SignalP"/>
    </source>
</evidence>
<dbReference type="Proteomes" id="UP000533598">
    <property type="component" value="Unassembled WGS sequence"/>
</dbReference>
<dbReference type="InterPro" id="IPR050491">
    <property type="entry name" value="AmpC-like"/>
</dbReference>
<dbReference type="InterPro" id="IPR012338">
    <property type="entry name" value="Beta-lactam/transpept-like"/>
</dbReference>
<feature type="chain" id="PRO_5030708607" evidence="1">
    <location>
        <begin position="31"/>
        <end position="389"/>
    </location>
</feature>
<evidence type="ECO:0000313" key="4">
    <source>
        <dbReference type="Proteomes" id="UP000533598"/>
    </source>
</evidence>
<keyword evidence="3" id="KW-0645">Protease</keyword>
<keyword evidence="3" id="KW-0121">Carboxypeptidase</keyword>
<keyword evidence="4" id="KW-1185">Reference proteome</keyword>
<dbReference type="EC" id="3.4.16.4" evidence="3"/>
<feature type="signal peptide" evidence="1">
    <location>
        <begin position="1"/>
        <end position="30"/>
    </location>
</feature>
<feature type="domain" description="Beta-lactamase-related" evidence="2">
    <location>
        <begin position="46"/>
        <end position="339"/>
    </location>
</feature>
<dbReference type="SUPFAM" id="SSF56601">
    <property type="entry name" value="beta-lactamase/transpeptidase-like"/>
    <property type="match status" value="1"/>
</dbReference>
<sequence length="389" mass="41210">MAPSAVSRRALTVLGACALAVSAITPTATADPSRLDPALRAVVAAGVPASYAEAVTGGRPERGVAGTAELGQSRAPNPTGRFRVASVTKTFVATVVLQLVGEGRLGLDDPVARHLPGLLPYPEPITVRQLLGHTSGLPRDIVHWTTPAEVDTVRFQRFSPEQLVRESTTGKPLLFAPGASFSYSNTGYTVLGLLAEKLTGRPFAVELARRITVPLGLRDTEFPTHQPFLPRPAARGYEQLYPDEPPTDVTTYVMSRLWASGNMISSARDLNRFFAALFAGDLLPPAQLREMTTARPGALGPFGYGLGLMTVAGPCGGPDWWGHGGDFAGFNTWSMHTRTADRQISAGMSMDLTAPTAARLAMLNQVLPAALCTGPAPRTAAPLTPPDLR</sequence>
<dbReference type="EMBL" id="JACHMH010000001">
    <property type="protein sequence ID" value="MBB4678807.1"/>
    <property type="molecule type" value="Genomic_DNA"/>
</dbReference>
<evidence type="ECO:0000313" key="3">
    <source>
        <dbReference type="EMBL" id="MBB4678807.1"/>
    </source>
</evidence>
<dbReference type="GO" id="GO:0009002">
    <property type="term" value="F:serine-type D-Ala-D-Ala carboxypeptidase activity"/>
    <property type="evidence" value="ECO:0007669"/>
    <property type="project" value="UniProtKB-EC"/>
</dbReference>
<protein>
    <submittedName>
        <fullName evidence="3">D-alanyl-D-alanine carboxypeptidase</fullName>
        <ecNumber evidence="3">3.4.16.4</ecNumber>
    </submittedName>
</protein>
<dbReference type="PANTHER" id="PTHR46825">
    <property type="entry name" value="D-ALANYL-D-ALANINE-CARBOXYPEPTIDASE/ENDOPEPTIDASE AMPH"/>
    <property type="match status" value="1"/>
</dbReference>
<gene>
    <name evidence="3" type="ORF">HNR67_004925</name>
</gene>
<comment type="caution">
    <text evidence="3">The sequence shown here is derived from an EMBL/GenBank/DDBJ whole genome shotgun (WGS) entry which is preliminary data.</text>
</comment>
<proteinExistence type="predicted"/>
<dbReference type="PANTHER" id="PTHR46825:SF7">
    <property type="entry name" value="D-ALANYL-D-ALANINE CARBOXYPEPTIDASE"/>
    <property type="match status" value="1"/>
</dbReference>
<evidence type="ECO:0000259" key="2">
    <source>
        <dbReference type="Pfam" id="PF00144"/>
    </source>
</evidence>
<dbReference type="InterPro" id="IPR001466">
    <property type="entry name" value="Beta-lactam-related"/>
</dbReference>
<organism evidence="3 4">
    <name type="scientific">Crossiella cryophila</name>
    <dbReference type="NCBI Taxonomy" id="43355"/>
    <lineage>
        <taxon>Bacteria</taxon>
        <taxon>Bacillati</taxon>
        <taxon>Actinomycetota</taxon>
        <taxon>Actinomycetes</taxon>
        <taxon>Pseudonocardiales</taxon>
        <taxon>Pseudonocardiaceae</taxon>
        <taxon>Crossiella</taxon>
    </lineage>
</organism>
<dbReference type="Pfam" id="PF00144">
    <property type="entry name" value="Beta-lactamase"/>
    <property type="match status" value="1"/>
</dbReference>
<keyword evidence="3" id="KW-0378">Hydrolase</keyword>
<name>A0A7W7CCT8_9PSEU</name>
<accession>A0A7W7CCT8</accession>